<accession>A0AA46TJX5</accession>
<keyword evidence="14" id="KW-1185">Reference proteome</keyword>
<gene>
    <name evidence="13" type="ORF">L0C25_06095</name>
</gene>
<dbReference type="PROSITE" id="PS51371">
    <property type="entry name" value="CBS"/>
    <property type="match status" value="1"/>
</dbReference>
<evidence type="ECO:0000256" key="7">
    <source>
        <dbReference type="ARBA" id="ARBA00023122"/>
    </source>
</evidence>
<dbReference type="InterPro" id="IPR000644">
    <property type="entry name" value="CBS_dom"/>
</dbReference>
<dbReference type="EMBL" id="CP094970">
    <property type="protein sequence ID" value="UYM06640.1"/>
    <property type="molecule type" value="Genomic_DNA"/>
</dbReference>
<dbReference type="Pfam" id="PF03471">
    <property type="entry name" value="CorC_HlyC"/>
    <property type="match status" value="1"/>
</dbReference>
<dbReference type="SUPFAM" id="SSF54631">
    <property type="entry name" value="CBS-domain pair"/>
    <property type="match status" value="1"/>
</dbReference>
<keyword evidence="7 9" id="KW-0129">CBS domain</keyword>
<evidence type="ECO:0000313" key="14">
    <source>
        <dbReference type="Proteomes" id="UP001164390"/>
    </source>
</evidence>
<evidence type="ECO:0000256" key="6">
    <source>
        <dbReference type="ARBA" id="ARBA00022989"/>
    </source>
</evidence>
<dbReference type="InterPro" id="IPR051676">
    <property type="entry name" value="UPF0053_domain"/>
</dbReference>
<evidence type="ECO:0000256" key="9">
    <source>
        <dbReference type="PROSITE-ProRule" id="PRU00703"/>
    </source>
</evidence>
<dbReference type="GO" id="GO:0005886">
    <property type="term" value="C:plasma membrane"/>
    <property type="evidence" value="ECO:0007669"/>
    <property type="project" value="UniProtKB-SubCell"/>
</dbReference>
<evidence type="ECO:0000256" key="4">
    <source>
        <dbReference type="ARBA" id="ARBA00022692"/>
    </source>
</evidence>
<evidence type="ECO:0000313" key="13">
    <source>
        <dbReference type="EMBL" id="UYM06640.1"/>
    </source>
</evidence>
<keyword evidence="3" id="KW-1003">Cell membrane</keyword>
<comment type="similarity">
    <text evidence="2">Belongs to the UPF0053 family.</text>
</comment>
<dbReference type="RefSeq" id="WP_271635549.1">
    <property type="nucleotide sequence ID" value="NZ_CP094970.1"/>
</dbReference>
<dbReference type="Gene3D" id="3.10.580.10">
    <property type="entry name" value="CBS-domain"/>
    <property type="match status" value="1"/>
</dbReference>
<dbReference type="KEGG" id="sgrg:L0C25_06095"/>
<keyword evidence="5" id="KW-0677">Repeat</keyword>
<sequence length="456" mass="49155">MTEWLLLGLSLFLMLSCGVFVAAEFAFVTVDRASVERAADRGDRGAAGTASALRSLSTQLSGAQLGITLTNLLIGYLSEPAIASLLRPPLHSLGVSDGSVPGLAVALGIAISTVVTMLVGELIPKNVAIALPQATAFATQRPMRAFTAAMAWPIGWLNGAANRILRAMKVEPQEELGSARMPEELYALVRRSAEEGTLEAKTADLVARSITFGDRTAADVRTPRMQVRFLDGKQTALDLVEAVRETGHSRFPVTGKTTDDILGVVHIKQAVAIEPERRRSTRLETFVSPAAVVPDTLELDPLLALLRHQGMQLAVVVDEYGGTDGVVTLEDLVEELVGEIADEHDRAQLSKLRTNPDGSWRLSGMLRPDEIATESGIALPTSEDYETVAGLVLKQLGRLAAAGDEVTVRASEPPDSDDEELGRRPVDVRLRVERVVGRRIDRITMRRLPTNPEVLS</sequence>
<dbReference type="Gene3D" id="3.30.465.10">
    <property type="match status" value="1"/>
</dbReference>
<proteinExistence type="inferred from homology"/>
<dbReference type="InterPro" id="IPR016169">
    <property type="entry name" value="FAD-bd_PCMH_sub2"/>
</dbReference>
<dbReference type="InterPro" id="IPR002550">
    <property type="entry name" value="CNNM"/>
</dbReference>
<evidence type="ECO:0000256" key="2">
    <source>
        <dbReference type="ARBA" id="ARBA00006337"/>
    </source>
</evidence>
<dbReference type="AlphaFoldDB" id="A0AA46TJX5"/>
<evidence type="ECO:0000259" key="12">
    <source>
        <dbReference type="PROSITE" id="PS51846"/>
    </source>
</evidence>
<dbReference type="SUPFAM" id="SSF56176">
    <property type="entry name" value="FAD-binding/transporter-associated domain-like"/>
    <property type="match status" value="1"/>
</dbReference>
<dbReference type="GO" id="GO:0050660">
    <property type="term" value="F:flavin adenine dinucleotide binding"/>
    <property type="evidence" value="ECO:0007669"/>
    <property type="project" value="InterPro"/>
</dbReference>
<evidence type="ECO:0000256" key="1">
    <source>
        <dbReference type="ARBA" id="ARBA00004651"/>
    </source>
</evidence>
<evidence type="ECO:0000256" key="3">
    <source>
        <dbReference type="ARBA" id="ARBA00022475"/>
    </source>
</evidence>
<keyword evidence="4 10" id="KW-0812">Transmembrane</keyword>
<evidence type="ECO:0000256" key="10">
    <source>
        <dbReference type="PROSITE-ProRule" id="PRU01193"/>
    </source>
</evidence>
<dbReference type="InterPro" id="IPR046342">
    <property type="entry name" value="CBS_dom_sf"/>
</dbReference>
<evidence type="ECO:0000259" key="11">
    <source>
        <dbReference type="PROSITE" id="PS51371"/>
    </source>
</evidence>
<protein>
    <submittedName>
        <fullName evidence="13">Hemolysin family protein</fullName>
    </submittedName>
</protein>
<dbReference type="FunFam" id="3.10.580.10:FF:000002">
    <property type="entry name" value="Magnesium/cobalt efflux protein CorC"/>
    <property type="match status" value="1"/>
</dbReference>
<feature type="domain" description="CNNM transmembrane" evidence="12">
    <location>
        <begin position="1"/>
        <end position="202"/>
    </location>
</feature>
<dbReference type="PANTHER" id="PTHR43099:SF6">
    <property type="entry name" value="UPF0053 PROTEIN RV1842C"/>
    <property type="match status" value="1"/>
</dbReference>
<name>A0AA46TJX5_9ACTN</name>
<evidence type="ECO:0000256" key="8">
    <source>
        <dbReference type="ARBA" id="ARBA00023136"/>
    </source>
</evidence>
<dbReference type="Pfam" id="PF01595">
    <property type="entry name" value="CNNM"/>
    <property type="match status" value="1"/>
</dbReference>
<dbReference type="InterPro" id="IPR036318">
    <property type="entry name" value="FAD-bd_PCMH-like_sf"/>
</dbReference>
<dbReference type="InterPro" id="IPR005170">
    <property type="entry name" value="Transptr-assoc_dom"/>
</dbReference>
<feature type="domain" description="CBS" evidence="11">
    <location>
        <begin position="283"/>
        <end position="343"/>
    </location>
</feature>
<dbReference type="Pfam" id="PF00571">
    <property type="entry name" value="CBS"/>
    <property type="match status" value="1"/>
</dbReference>
<comment type="subcellular location">
    <subcellularLocation>
        <location evidence="1">Cell membrane</location>
        <topology evidence="1">Multi-pass membrane protein</topology>
    </subcellularLocation>
</comment>
<keyword evidence="8 10" id="KW-0472">Membrane</keyword>
<dbReference type="CDD" id="cd04590">
    <property type="entry name" value="CBS_pair_CorC_HlyC_assoc"/>
    <property type="match status" value="1"/>
</dbReference>
<reference evidence="13" key="1">
    <citation type="submission" date="2022-01" db="EMBL/GenBank/DDBJ databases">
        <title>Nocardioidaceae gen. sp. A5X3R13.</title>
        <authorList>
            <person name="Lopez Marin M.A."/>
            <person name="Uhlik O."/>
        </authorList>
    </citation>
    <scope>NUCLEOTIDE SEQUENCE</scope>
    <source>
        <strain evidence="13">A5X3R13</strain>
    </source>
</reference>
<organism evidence="13 14">
    <name type="scientific">Solicola gregarius</name>
    <dbReference type="NCBI Taxonomy" id="2908642"/>
    <lineage>
        <taxon>Bacteria</taxon>
        <taxon>Bacillati</taxon>
        <taxon>Actinomycetota</taxon>
        <taxon>Actinomycetes</taxon>
        <taxon>Propionibacteriales</taxon>
        <taxon>Nocardioidaceae</taxon>
        <taxon>Solicola</taxon>
    </lineage>
</organism>
<dbReference type="PROSITE" id="PS51846">
    <property type="entry name" value="CNNM"/>
    <property type="match status" value="1"/>
</dbReference>
<dbReference type="Proteomes" id="UP001164390">
    <property type="component" value="Chromosome"/>
</dbReference>
<dbReference type="SMART" id="SM01091">
    <property type="entry name" value="CorC_HlyC"/>
    <property type="match status" value="1"/>
</dbReference>
<dbReference type="PANTHER" id="PTHR43099">
    <property type="entry name" value="UPF0053 PROTEIN YRKA"/>
    <property type="match status" value="1"/>
</dbReference>
<evidence type="ECO:0000256" key="5">
    <source>
        <dbReference type="ARBA" id="ARBA00022737"/>
    </source>
</evidence>
<dbReference type="InterPro" id="IPR044751">
    <property type="entry name" value="Ion_transp-like_CBS"/>
</dbReference>
<keyword evidence="6 10" id="KW-1133">Transmembrane helix</keyword>